<proteinExistence type="predicted"/>
<name>A0ACB9DDQ5_9ASTR</name>
<dbReference type="Proteomes" id="UP001056120">
    <property type="component" value="Linkage Group LG19"/>
</dbReference>
<reference evidence="2" key="1">
    <citation type="journal article" date="2022" name="Mol. Ecol. Resour.">
        <title>The genomes of chicory, endive, great burdock and yacon provide insights into Asteraceae palaeo-polyploidization history and plant inulin production.</title>
        <authorList>
            <person name="Fan W."/>
            <person name="Wang S."/>
            <person name="Wang H."/>
            <person name="Wang A."/>
            <person name="Jiang F."/>
            <person name="Liu H."/>
            <person name="Zhao H."/>
            <person name="Xu D."/>
            <person name="Zhang Y."/>
        </authorList>
    </citation>
    <scope>NUCLEOTIDE SEQUENCE [LARGE SCALE GENOMIC DNA]</scope>
    <source>
        <strain evidence="2">cv. Yunnan</strain>
    </source>
</reference>
<organism evidence="1 2">
    <name type="scientific">Smallanthus sonchifolius</name>
    <dbReference type="NCBI Taxonomy" id="185202"/>
    <lineage>
        <taxon>Eukaryota</taxon>
        <taxon>Viridiplantae</taxon>
        <taxon>Streptophyta</taxon>
        <taxon>Embryophyta</taxon>
        <taxon>Tracheophyta</taxon>
        <taxon>Spermatophyta</taxon>
        <taxon>Magnoliopsida</taxon>
        <taxon>eudicotyledons</taxon>
        <taxon>Gunneridae</taxon>
        <taxon>Pentapetalae</taxon>
        <taxon>asterids</taxon>
        <taxon>campanulids</taxon>
        <taxon>Asterales</taxon>
        <taxon>Asteraceae</taxon>
        <taxon>Asteroideae</taxon>
        <taxon>Heliantheae alliance</taxon>
        <taxon>Millerieae</taxon>
        <taxon>Smallanthus</taxon>
    </lineage>
</organism>
<reference evidence="1 2" key="2">
    <citation type="journal article" date="2022" name="Mol. Ecol. Resour.">
        <title>The genomes of chicory, endive, great burdock and yacon provide insights into Asteraceae paleo-polyploidization history and plant inulin production.</title>
        <authorList>
            <person name="Fan W."/>
            <person name="Wang S."/>
            <person name="Wang H."/>
            <person name="Wang A."/>
            <person name="Jiang F."/>
            <person name="Liu H."/>
            <person name="Zhao H."/>
            <person name="Xu D."/>
            <person name="Zhang Y."/>
        </authorList>
    </citation>
    <scope>NUCLEOTIDE SEQUENCE [LARGE SCALE GENOMIC DNA]</scope>
    <source>
        <strain evidence="2">cv. Yunnan</strain>
        <tissue evidence="1">Leaves</tissue>
    </source>
</reference>
<comment type="caution">
    <text evidence="1">The sequence shown here is derived from an EMBL/GenBank/DDBJ whole genome shotgun (WGS) entry which is preliminary data.</text>
</comment>
<accession>A0ACB9DDQ5</accession>
<evidence type="ECO:0000313" key="1">
    <source>
        <dbReference type="EMBL" id="KAI3744749.1"/>
    </source>
</evidence>
<keyword evidence="2" id="KW-1185">Reference proteome</keyword>
<evidence type="ECO:0000313" key="2">
    <source>
        <dbReference type="Proteomes" id="UP001056120"/>
    </source>
</evidence>
<sequence length="225" mass="24677">MLRLEDLDQPLSSSPNFASKNKEEELMSDATSKNQIIDISSDSELDEPEREDELLKEAQLSFNKIPYIRYFLRIPPRRNTNATSSVNNSTTELAALITQQLTAVIPSIVTQINNSGSSSANNGNKNVWAPGQNRRIHSAANPRKVVVQDAANNGGACYGCGATDHLRNNYPKNNTNHAPRARAFSIGMTEAREEPTVVTGTYLLNNHPALCQPSLNLCLKLALLC</sequence>
<protein>
    <submittedName>
        <fullName evidence="1">Uncharacterized protein</fullName>
    </submittedName>
</protein>
<dbReference type="EMBL" id="CM042036">
    <property type="protein sequence ID" value="KAI3744749.1"/>
    <property type="molecule type" value="Genomic_DNA"/>
</dbReference>
<gene>
    <name evidence="1" type="ORF">L1987_57840</name>
</gene>